<evidence type="ECO:0000256" key="1">
    <source>
        <dbReference type="ARBA" id="ARBA00004058"/>
    </source>
</evidence>
<protein>
    <recommendedName>
        <fullName evidence="6 12">Methenyltetrahydromethanopterin cyclohydrolase</fullName>
        <ecNumber evidence="5 12">3.5.4.27</ecNumber>
    </recommendedName>
    <alternativeName>
        <fullName evidence="10 12">Methenyl-H4MPT cyclohydrolase</fullName>
    </alternativeName>
</protein>
<evidence type="ECO:0000313" key="14">
    <source>
        <dbReference type="Proteomes" id="UP000503447"/>
    </source>
</evidence>
<comment type="subcellular location">
    <subcellularLocation>
        <location evidence="2 12">Cytoplasm</location>
    </subcellularLocation>
</comment>
<dbReference type="SUPFAM" id="SSF56199">
    <property type="entry name" value="Methenyltetrahydromethanopterin cyclohydrolase"/>
    <property type="match status" value="1"/>
</dbReference>
<evidence type="ECO:0000256" key="2">
    <source>
        <dbReference type="ARBA" id="ARBA00004496"/>
    </source>
</evidence>
<dbReference type="UniPathway" id="UPA00562">
    <property type="reaction ID" value="UER00703"/>
</dbReference>
<evidence type="ECO:0000256" key="9">
    <source>
        <dbReference type="ARBA" id="ARBA00022801"/>
    </source>
</evidence>
<reference evidence="14" key="1">
    <citation type="submission" date="2020-05" db="EMBL/GenBank/DDBJ databases">
        <title>Frigoriglobus tundricola gen. nov., sp. nov., a psychrotolerant cellulolytic planctomycete of the family Gemmataceae with two divergent copies of 16S rRNA gene.</title>
        <authorList>
            <person name="Kulichevskaya I.S."/>
            <person name="Ivanova A.A."/>
            <person name="Naumoff D.G."/>
            <person name="Beletsky A.V."/>
            <person name="Rijpstra W.I.C."/>
            <person name="Sinninghe Damste J.S."/>
            <person name="Mardanov A.V."/>
            <person name="Ravin N.V."/>
            <person name="Dedysh S.N."/>
        </authorList>
    </citation>
    <scope>NUCLEOTIDE SEQUENCE [LARGE SCALE GENOMIC DNA]</scope>
    <source>
        <strain evidence="14">PL17</strain>
    </source>
</reference>
<dbReference type="EMBL" id="CP053452">
    <property type="protein sequence ID" value="QJX00884.1"/>
    <property type="molecule type" value="Genomic_DNA"/>
</dbReference>
<dbReference type="AlphaFoldDB" id="A0A6M5Z642"/>
<dbReference type="GO" id="GO:0005737">
    <property type="term" value="C:cytoplasm"/>
    <property type="evidence" value="ECO:0007669"/>
    <property type="project" value="UniProtKB-SubCell"/>
</dbReference>
<keyword evidence="9 12" id="KW-0378">Hydrolase</keyword>
<name>A0A6M5Z642_9BACT</name>
<evidence type="ECO:0000256" key="7">
    <source>
        <dbReference type="ARBA" id="ARBA00022490"/>
    </source>
</evidence>
<dbReference type="HAMAP" id="MF_00486">
    <property type="entry name" value="McH"/>
    <property type="match status" value="1"/>
</dbReference>
<dbReference type="EC" id="3.5.4.27" evidence="5 12"/>
<evidence type="ECO:0000256" key="11">
    <source>
        <dbReference type="ARBA" id="ARBA00048684"/>
    </source>
</evidence>
<evidence type="ECO:0000256" key="5">
    <source>
        <dbReference type="ARBA" id="ARBA00012765"/>
    </source>
</evidence>
<sequence length="315" mass="33387">MTLNELAHAVADEVERNAARLRVSVSKVAGARVIDCGGAVQGSLAAGLLLARACLADLADVVYVPCPVAQVGGPAVQVTTDDPVRACLASQYAGWQVSAGKFFAMGSGPMRALAAREDVFQHIPGKEESAVAVGVLETHKHPTEEVIAAIVAKLPPVAEHLTLLVAPTMSIAGTTQIVARSVETALHKLHELKFDVTQVVSGYGVAPLPPVATDFVQAIGRTNDAILYGAQVTLWVRADDELLEHIGPKVPSAASKDHGAPFAEIFGRYNGDFYKIDPLLFSPAEVEFRNLKTGRCHRFGRVEPALLQKSFGLTS</sequence>
<evidence type="ECO:0000256" key="3">
    <source>
        <dbReference type="ARBA" id="ARBA00005087"/>
    </source>
</evidence>
<dbReference type="Pfam" id="PF02289">
    <property type="entry name" value="MCH"/>
    <property type="match status" value="1"/>
</dbReference>
<accession>A0A6M5Z642</accession>
<evidence type="ECO:0000256" key="8">
    <source>
        <dbReference type="ARBA" id="ARBA00022563"/>
    </source>
</evidence>
<dbReference type="GO" id="GO:0018759">
    <property type="term" value="F:methenyltetrahydromethanopterin cyclohydrolase activity"/>
    <property type="evidence" value="ECO:0007669"/>
    <property type="project" value="UniProtKB-UniRule"/>
</dbReference>
<dbReference type="KEGG" id="ftj:FTUN_8522"/>
<evidence type="ECO:0000313" key="13">
    <source>
        <dbReference type="EMBL" id="QJX00884.1"/>
    </source>
</evidence>
<comment type="catalytic activity">
    <reaction evidence="11 12">
        <text>5,10-methenyl-5,6,7,8-tetrahydromethanopterin + H2O = N(5)-formyl-5,6,7,8-tetrahydromethanopterin + H(+)</text>
        <dbReference type="Rhea" id="RHEA:19053"/>
        <dbReference type="ChEBI" id="CHEBI:15377"/>
        <dbReference type="ChEBI" id="CHEBI:15378"/>
        <dbReference type="ChEBI" id="CHEBI:58018"/>
        <dbReference type="ChEBI" id="CHEBI:58337"/>
        <dbReference type="EC" id="3.5.4.27"/>
    </reaction>
</comment>
<dbReference type="Gene3D" id="3.10.340.11">
    <property type="entry name" value="Methenyltetrahydromethanopterin Cyclohydrolase, Chain A, domain 1"/>
    <property type="match status" value="1"/>
</dbReference>
<keyword evidence="14" id="KW-1185">Reference proteome</keyword>
<evidence type="ECO:0000256" key="6">
    <source>
        <dbReference type="ARBA" id="ARBA00020597"/>
    </source>
</evidence>
<dbReference type="NCBIfam" id="TIGR03120">
    <property type="entry name" value="one_C_mch"/>
    <property type="match status" value="1"/>
</dbReference>
<comment type="similarity">
    <text evidence="4 12">Belongs to the MCH family.</text>
</comment>
<dbReference type="GO" id="GO:0006730">
    <property type="term" value="P:one-carbon metabolic process"/>
    <property type="evidence" value="ECO:0007669"/>
    <property type="project" value="UniProtKB-UniRule"/>
</dbReference>
<dbReference type="Gene3D" id="3.30.1030.10">
    <property type="entry name" value="Methenyltetrahydromethanopterin Cyclohydrolase, Chain A, domain 2"/>
    <property type="match status" value="1"/>
</dbReference>
<keyword evidence="7 12" id="KW-0963">Cytoplasm</keyword>
<evidence type="ECO:0000256" key="12">
    <source>
        <dbReference type="HAMAP-Rule" id="MF_00486"/>
    </source>
</evidence>
<dbReference type="RefSeq" id="WP_171475539.1">
    <property type="nucleotide sequence ID" value="NZ_CP053452.2"/>
</dbReference>
<dbReference type="GO" id="GO:0046294">
    <property type="term" value="P:formaldehyde catabolic process"/>
    <property type="evidence" value="ECO:0007669"/>
    <property type="project" value="UniProtKB-UniRule"/>
</dbReference>
<comment type="function">
    <text evidence="1 12">Catalyzes the hydrolysis of methenyl-H(4)MPT(+) to 5-formyl-H(4)MPT.</text>
</comment>
<comment type="pathway">
    <text evidence="3 12">One-carbon metabolism; formaldehyde degradation; formate from formaldehyde (H(4)MPT route): step 3/5.</text>
</comment>
<organism evidence="13 14">
    <name type="scientific">Frigoriglobus tundricola</name>
    <dbReference type="NCBI Taxonomy" id="2774151"/>
    <lineage>
        <taxon>Bacteria</taxon>
        <taxon>Pseudomonadati</taxon>
        <taxon>Planctomycetota</taxon>
        <taxon>Planctomycetia</taxon>
        <taxon>Gemmatales</taxon>
        <taxon>Gemmataceae</taxon>
        <taxon>Frigoriglobus</taxon>
    </lineage>
</organism>
<evidence type="ECO:0000256" key="4">
    <source>
        <dbReference type="ARBA" id="ARBA00006902"/>
    </source>
</evidence>
<gene>
    <name evidence="12" type="primary">mch</name>
    <name evidence="13" type="ORF">FTUN_8522</name>
</gene>
<proteinExistence type="inferred from homology"/>
<evidence type="ECO:0000256" key="10">
    <source>
        <dbReference type="ARBA" id="ARBA00030468"/>
    </source>
</evidence>
<dbReference type="InterPro" id="IPR003209">
    <property type="entry name" value="METHMP_CycHdrlase"/>
</dbReference>
<dbReference type="Proteomes" id="UP000503447">
    <property type="component" value="Chromosome"/>
</dbReference>
<keyword evidence="8 12" id="KW-0554">One-carbon metabolism</keyword>